<keyword evidence="1" id="KW-0472">Membrane</keyword>
<keyword evidence="2" id="KW-1185">Reference proteome</keyword>
<feature type="transmembrane region" description="Helical" evidence="1">
    <location>
        <begin position="6"/>
        <end position="22"/>
    </location>
</feature>
<evidence type="ECO:0000256" key="1">
    <source>
        <dbReference type="SAM" id="Phobius"/>
    </source>
</evidence>
<evidence type="ECO:0000313" key="3">
    <source>
        <dbReference type="WBParaSite" id="L893_g460.t1"/>
    </source>
</evidence>
<sequence>MGSLGPTQMCLIYGAFVLLVYIETDGFMVDAPMLSAVPVVVLGLMTLTVNMSAKPKLLTTLYFLVSAHGVYKMSTSRFHMEWSALELGLANIFYFLSFVSLLRRVWIHLTILTSIYLVGFAYFCFADLFPSIPLLVVMLTFGATVISVSMVCAGSVWRYSAQFTDARQASLMRFAGLMLNLTCTSAFLFSQFATRKHQMVWFMKVAHYVAQLFLCLANERTF</sequence>
<proteinExistence type="predicted"/>
<evidence type="ECO:0000313" key="2">
    <source>
        <dbReference type="Proteomes" id="UP000095287"/>
    </source>
</evidence>
<accession>A0A1I8ADU4</accession>
<name>A0A1I8ADU4_9BILA</name>
<keyword evidence="1" id="KW-1133">Transmembrane helix</keyword>
<reference evidence="3" key="1">
    <citation type="submission" date="2016-11" db="UniProtKB">
        <authorList>
            <consortium name="WormBaseParasite"/>
        </authorList>
    </citation>
    <scope>IDENTIFICATION</scope>
</reference>
<dbReference type="AlphaFoldDB" id="A0A1I8ADU4"/>
<dbReference type="WBParaSite" id="L893_g460.t1">
    <property type="protein sequence ID" value="L893_g460.t1"/>
    <property type="gene ID" value="L893_g460"/>
</dbReference>
<keyword evidence="1" id="KW-0812">Transmembrane</keyword>
<feature type="transmembrane region" description="Helical" evidence="1">
    <location>
        <begin position="135"/>
        <end position="159"/>
    </location>
</feature>
<dbReference type="Proteomes" id="UP000095287">
    <property type="component" value="Unplaced"/>
</dbReference>
<protein>
    <submittedName>
        <fullName evidence="3">Proton_antipo_M domain-containing protein</fullName>
    </submittedName>
</protein>
<feature type="transmembrane region" description="Helical" evidence="1">
    <location>
        <begin position="34"/>
        <end position="53"/>
    </location>
</feature>
<feature type="transmembrane region" description="Helical" evidence="1">
    <location>
        <begin position="171"/>
        <end position="193"/>
    </location>
</feature>
<feature type="transmembrane region" description="Helical" evidence="1">
    <location>
        <begin position="82"/>
        <end position="102"/>
    </location>
</feature>
<feature type="transmembrane region" description="Helical" evidence="1">
    <location>
        <begin position="109"/>
        <end position="129"/>
    </location>
</feature>
<organism evidence="2 3">
    <name type="scientific">Steinernema glaseri</name>
    <dbReference type="NCBI Taxonomy" id="37863"/>
    <lineage>
        <taxon>Eukaryota</taxon>
        <taxon>Metazoa</taxon>
        <taxon>Ecdysozoa</taxon>
        <taxon>Nematoda</taxon>
        <taxon>Chromadorea</taxon>
        <taxon>Rhabditida</taxon>
        <taxon>Tylenchina</taxon>
        <taxon>Panagrolaimomorpha</taxon>
        <taxon>Strongyloidoidea</taxon>
        <taxon>Steinernematidae</taxon>
        <taxon>Steinernema</taxon>
    </lineage>
</organism>